<keyword evidence="14 24" id="KW-1015">Disulfide bond</keyword>
<feature type="compositionally biased region" description="Basic and acidic residues" evidence="25">
    <location>
        <begin position="397"/>
        <end position="408"/>
    </location>
</feature>
<keyword evidence="12 26" id="KW-1133">Transmembrane helix</keyword>
<accession>A0A3B3BZ46</accession>
<keyword evidence="6" id="KW-0964">Secreted</keyword>
<feature type="region of interest" description="Disordered" evidence="25">
    <location>
        <begin position="137"/>
        <end position="303"/>
    </location>
</feature>
<feature type="disulfide bond" evidence="24">
    <location>
        <begin position="77"/>
        <end position="98"/>
    </location>
</feature>
<dbReference type="InterPro" id="IPR043210">
    <property type="entry name" value="CD44_antigen-like"/>
</dbReference>
<dbReference type="GeneTree" id="ENSGT00530000063822"/>
<keyword evidence="10" id="KW-0130">Cell adhesion</keyword>
<evidence type="ECO:0000256" key="15">
    <source>
        <dbReference type="ARBA" id="ARBA00023170"/>
    </source>
</evidence>
<dbReference type="Pfam" id="PF00193">
    <property type="entry name" value="Xlink"/>
    <property type="match status" value="1"/>
</dbReference>
<dbReference type="KEGG" id="oml:112152864"/>
<protein>
    <recommendedName>
        <fullName evidence="4">CD44 antigen</fullName>
    </recommendedName>
    <alternativeName>
        <fullName evidence="22">GP90 lymphocyte homing/adhesion receptor</fullName>
    </alternativeName>
    <alternativeName>
        <fullName evidence="21">HUTCH-I</fullName>
    </alternativeName>
    <alternativeName>
        <fullName evidence="23">Hermes antigen</fullName>
    </alternativeName>
    <alternativeName>
        <fullName evidence="20">Hyaluronate receptor</fullName>
    </alternativeName>
    <alternativeName>
        <fullName evidence="18">Phagocytic glycoprotein 1</fullName>
    </alternativeName>
    <alternativeName>
        <fullName evidence="19">Phagocytic glycoprotein I</fullName>
    </alternativeName>
</protein>
<keyword evidence="30" id="KW-1185">Reference proteome</keyword>
<evidence type="ECO:0000256" key="8">
    <source>
        <dbReference type="ARBA" id="ARBA00022692"/>
    </source>
</evidence>
<dbReference type="GO" id="GO:0070374">
    <property type="term" value="P:positive regulation of ERK1 and ERK2 cascade"/>
    <property type="evidence" value="ECO:0007669"/>
    <property type="project" value="TreeGrafter"/>
</dbReference>
<dbReference type="CTD" id="100330801"/>
<evidence type="ECO:0000256" key="25">
    <source>
        <dbReference type="SAM" id="MobiDB-lite"/>
    </source>
</evidence>
<evidence type="ECO:0000256" key="27">
    <source>
        <dbReference type="SAM" id="SignalP"/>
    </source>
</evidence>
<evidence type="ECO:0000256" key="19">
    <source>
        <dbReference type="ARBA" id="ARBA00029928"/>
    </source>
</evidence>
<dbReference type="OMA" id="TQHENCA"/>
<evidence type="ECO:0000256" key="6">
    <source>
        <dbReference type="ARBA" id="ARBA00022525"/>
    </source>
</evidence>
<keyword evidence="5" id="KW-1003">Cell membrane</keyword>
<feature type="region of interest" description="Disordered" evidence="25">
    <location>
        <begin position="386"/>
        <end position="408"/>
    </location>
</feature>
<reference evidence="29" key="1">
    <citation type="submission" date="2025-08" db="UniProtKB">
        <authorList>
            <consortium name="Ensembl"/>
        </authorList>
    </citation>
    <scope>IDENTIFICATION</scope>
</reference>
<evidence type="ECO:0000256" key="17">
    <source>
        <dbReference type="ARBA" id="ARBA00023273"/>
    </source>
</evidence>
<feature type="compositionally biased region" description="Basic and acidic residues" evidence="25">
    <location>
        <begin position="173"/>
        <end position="193"/>
    </location>
</feature>
<proteinExistence type="predicted"/>
<evidence type="ECO:0000256" key="24">
    <source>
        <dbReference type="PROSITE-ProRule" id="PRU00323"/>
    </source>
</evidence>
<dbReference type="GO" id="GO:0007155">
    <property type="term" value="P:cell adhesion"/>
    <property type="evidence" value="ECO:0007669"/>
    <property type="project" value="UniProtKB-KW"/>
</dbReference>
<dbReference type="STRING" id="30732.ENSOMEP00000010845"/>
<evidence type="ECO:0000256" key="4">
    <source>
        <dbReference type="ARBA" id="ARBA00020474"/>
    </source>
</evidence>
<keyword evidence="8 26" id="KW-0812">Transmembrane</keyword>
<evidence type="ECO:0000256" key="9">
    <source>
        <dbReference type="ARBA" id="ARBA00022729"/>
    </source>
</evidence>
<evidence type="ECO:0000313" key="30">
    <source>
        <dbReference type="Proteomes" id="UP000261560"/>
    </source>
</evidence>
<reference evidence="29" key="2">
    <citation type="submission" date="2025-09" db="UniProtKB">
        <authorList>
            <consortium name="Ensembl"/>
        </authorList>
    </citation>
    <scope>IDENTIFICATION</scope>
</reference>
<evidence type="ECO:0000256" key="2">
    <source>
        <dbReference type="ARBA" id="ARBA00004251"/>
    </source>
</evidence>
<evidence type="ECO:0000256" key="22">
    <source>
        <dbReference type="ARBA" id="ARBA00032514"/>
    </source>
</evidence>
<dbReference type="Gene3D" id="3.10.100.10">
    <property type="entry name" value="Mannose-Binding Protein A, subunit A"/>
    <property type="match status" value="1"/>
</dbReference>
<dbReference type="InterPro" id="IPR016187">
    <property type="entry name" value="CTDL_fold"/>
</dbReference>
<feature type="domain" description="Link" evidence="28">
    <location>
        <begin position="32"/>
        <end position="123"/>
    </location>
</feature>
<dbReference type="InterPro" id="IPR001231">
    <property type="entry name" value="CD44_antigen"/>
</dbReference>
<keyword evidence="13 26" id="KW-0472">Membrane</keyword>
<evidence type="ECO:0000256" key="21">
    <source>
        <dbReference type="ARBA" id="ARBA00031823"/>
    </source>
</evidence>
<dbReference type="SUPFAM" id="SSF56436">
    <property type="entry name" value="C-type lectin-like"/>
    <property type="match status" value="1"/>
</dbReference>
<dbReference type="PANTHER" id="PTHR10225:SF6">
    <property type="entry name" value="CD44 ANTIGEN"/>
    <property type="match status" value="1"/>
</dbReference>
<keyword evidence="9 27" id="KW-0732">Signal</keyword>
<evidence type="ECO:0000256" key="13">
    <source>
        <dbReference type="ARBA" id="ARBA00023136"/>
    </source>
</evidence>
<evidence type="ECO:0000256" key="5">
    <source>
        <dbReference type="ARBA" id="ARBA00022475"/>
    </source>
</evidence>
<dbReference type="PRINTS" id="PR01265">
    <property type="entry name" value="LINKMODULE"/>
</dbReference>
<dbReference type="GO" id="GO:0035692">
    <property type="term" value="C:macrophage migration inhibitory factor receptor complex"/>
    <property type="evidence" value="ECO:0007669"/>
    <property type="project" value="TreeGrafter"/>
</dbReference>
<dbReference type="Ensembl" id="ENSOMET00000032078.1">
    <property type="protein sequence ID" value="ENSOMEP00000010845.1"/>
    <property type="gene ID" value="ENSOMEG00000012117.1"/>
</dbReference>
<evidence type="ECO:0000256" key="23">
    <source>
        <dbReference type="ARBA" id="ARBA00032917"/>
    </source>
</evidence>
<evidence type="ECO:0000256" key="3">
    <source>
        <dbReference type="ARBA" id="ARBA00004613"/>
    </source>
</evidence>
<feature type="transmembrane region" description="Helical" evidence="26">
    <location>
        <begin position="306"/>
        <end position="327"/>
    </location>
</feature>
<keyword evidence="11" id="KW-0654">Proteoglycan</keyword>
<feature type="compositionally biased region" description="Basic and acidic residues" evidence="25">
    <location>
        <begin position="277"/>
        <end position="299"/>
    </location>
</feature>
<evidence type="ECO:0000256" key="12">
    <source>
        <dbReference type="ARBA" id="ARBA00022989"/>
    </source>
</evidence>
<name>A0A3B3BZ46_ORYME</name>
<evidence type="ECO:0000256" key="18">
    <source>
        <dbReference type="ARBA" id="ARBA00029917"/>
    </source>
</evidence>
<keyword evidence="15" id="KW-0675">Receptor</keyword>
<evidence type="ECO:0000313" key="29">
    <source>
        <dbReference type="Ensembl" id="ENSOMEP00000010845.1"/>
    </source>
</evidence>
<evidence type="ECO:0000256" key="1">
    <source>
        <dbReference type="ARBA" id="ARBA00004105"/>
    </source>
</evidence>
<feature type="compositionally biased region" description="Acidic residues" evidence="25">
    <location>
        <begin position="194"/>
        <end position="206"/>
    </location>
</feature>
<dbReference type="SMART" id="SM00445">
    <property type="entry name" value="LINK"/>
    <property type="match status" value="1"/>
</dbReference>
<keyword evidence="16" id="KW-0325">Glycoprotein</keyword>
<comment type="caution">
    <text evidence="24">Lacks conserved residue(s) required for the propagation of feature annotation.</text>
</comment>
<sequence>MWTFLFGVIFGLLASCSLAELDVSSRSCSFAGVFLAEGKSRHSLNFNDAQKVCEQLESTMATTQQLKEAYNSTMETCRYGWINNQSIAILRQNSHENCAKNMTGFLINSNVSPEDTYDVYCFDEKVSKESKNCTKRFHRKELHQDAPVETTPQPGDESGEPPIFTKSPTEDGSENKTSKDIFREEAMGEKADDTTQEPEDSFEFTEEILHEENVTNSVTDTYVPGELDHTAGSGMSPYVTQKEDASAVTPVGGPGDAQEENSHTESKEEEPQTEENSQDKGPVDKRRSLQPDGTDKNPEKSGNSDWLVVVGVIVGVAAILLVCVAYIKRKSLCSRQKTLMITSKDGTEGNGTAAAAAAASTVASSSLSQDRDQEMVTLMNKETLQENGNTEEFTVIKLEESPDQDKQA</sequence>
<evidence type="ECO:0000256" key="11">
    <source>
        <dbReference type="ARBA" id="ARBA00022974"/>
    </source>
</evidence>
<evidence type="ECO:0000256" key="26">
    <source>
        <dbReference type="SAM" id="Phobius"/>
    </source>
</evidence>
<dbReference type="GeneID" id="112152864"/>
<dbReference type="RefSeq" id="XP_024138442.1">
    <property type="nucleotide sequence ID" value="XM_024282674.2"/>
</dbReference>
<dbReference type="GO" id="GO:0005576">
    <property type="term" value="C:extracellular region"/>
    <property type="evidence" value="ECO:0007669"/>
    <property type="project" value="UniProtKB-SubCell"/>
</dbReference>
<dbReference type="GO" id="GO:0005902">
    <property type="term" value="C:microvillus"/>
    <property type="evidence" value="ECO:0007669"/>
    <property type="project" value="UniProtKB-SubCell"/>
</dbReference>
<dbReference type="PANTHER" id="PTHR10225">
    <property type="entry name" value="HYALURONAN RECEPTOR"/>
    <property type="match status" value="1"/>
</dbReference>
<dbReference type="OrthoDB" id="8952307at2759"/>
<feature type="signal peptide" evidence="27">
    <location>
        <begin position="1"/>
        <end position="19"/>
    </location>
</feature>
<dbReference type="AlphaFoldDB" id="A0A3B3BZ46"/>
<dbReference type="Proteomes" id="UP000261560">
    <property type="component" value="Unplaced"/>
</dbReference>
<dbReference type="PaxDb" id="30732-ENSOMEP00000010845"/>
<dbReference type="GO" id="GO:0016323">
    <property type="term" value="C:basolateral plasma membrane"/>
    <property type="evidence" value="ECO:0007669"/>
    <property type="project" value="TreeGrafter"/>
</dbReference>
<feature type="chain" id="PRO_5017179294" description="CD44 antigen" evidence="27">
    <location>
        <begin position="20"/>
        <end position="408"/>
    </location>
</feature>
<evidence type="ECO:0000256" key="10">
    <source>
        <dbReference type="ARBA" id="ARBA00022889"/>
    </source>
</evidence>
<evidence type="ECO:0000256" key="7">
    <source>
        <dbReference type="ARBA" id="ARBA00022553"/>
    </source>
</evidence>
<comment type="subcellular location">
    <subcellularLocation>
        <location evidence="2">Cell membrane</location>
        <topology evidence="2">Single-pass type I membrane protein</topology>
    </subcellularLocation>
    <subcellularLocation>
        <location evidence="1">Cell projection</location>
        <location evidence="1">Microvillus</location>
    </subcellularLocation>
    <subcellularLocation>
        <location evidence="3">Secreted</location>
    </subcellularLocation>
</comment>
<dbReference type="InterPro" id="IPR016186">
    <property type="entry name" value="C-type_lectin-like/link_sf"/>
</dbReference>
<organism evidence="29 30">
    <name type="scientific">Oryzias melastigma</name>
    <name type="common">Marine medaka</name>
    <dbReference type="NCBI Taxonomy" id="30732"/>
    <lineage>
        <taxon>Eukaryota</taxon>
        <taxon>Metazoa</taxon>
        <taxon>Chordata</taxon>
        <taxon>Craniata</taxon>
        <taxon>Vertebrata</taxon>
        <taxon>Euteleostomi</taxon>
        <taxon>Actinopterygii</taxon>
        <taxon>Neopterygii</taxon>
        <taxon>Teleostei</taxon>
        <taxon>Neoteleostei</taxon>
        <taxon>Acanthomorphata</taxon>
        <taxon>Ovalentaria</taxon>
        <taxon>Atherinomorphae</taxon>
        <taxon>Beloniformes</taxon>
        <taxon>Adrianichthyidae</taxon>
        <taxon>Oryziinae</taxon>
        <taxon>Oryzias</taxon>
    </lineage>
</organism>
<dbReference type="GO" id="GO:0005540">
    <property type="term" value="F:hyaluronic acid binding"/>
    <property type="evidence" value="ECO:0007669"/>
    <property type="project" value="InterPro"/>
</dbReference>
<dbReference type="PRINTS" id="PR00658">
    <property type="entry name" value="CD44"/>
</dbReference>
<dbReference type="PROSITE" id="PS50963">
    <property type="entry name" value="LINK_2"/>
    <property type="match status" value="1"/>
</dbReference>
<dbReference type="InterPro" id="IPR000538">
    <property type="entry name" value="Link_dom"/>
</dbReference>
<evidence type="ECO:0000256" key="14">
    <source>
        <dbReference type="ARBA" id="ARBA00023157"/>
    </source>
</evidence>
<evidence type="ECO:0000256" key="20">
    <source>
        <dbReference type="ARBA" id="ARBA00031179"/>
    </source>
</evidence>
<evidence type="ECO:0000259" key="28">
    <source>
        <dbReference type="PROSITE" id="PS50963"/>
    </source>
</evidence>
<evidence type="ECO:0000256" key="16">
    <source>
        <dbReference type="ARBA" id="ARBA00023180"/>
    </source>
</evidence>
<dbReference type="GO" id="GO:0004896">
    <property type="term" value="F:cytokine receptor activity"/>
    <property type="evidence" value="ECO:0007669"/>
    <property type="project" value="TreeGrafter"/>
</dbReference>
<keyword evidence="7" id="KW-0597">Phosphoprotein</keyword>
<keyword evidence="17" id="KW-0966">Cell projection</keyword>
<dbReference type="GO" id="GO:0006954">
    <property type="term" value="P:inflammatory response"/>
    <property type="evidence" value="ECO:0007669"/>
    <property type="project" value="TreeGrafter"/>
</dbReference>
<feature type="compositionally biased region" description="Basic and acidic residues" evidence="25">
    <location>
        <begin position="260"/>
        <end position="270"/>
    </location>
</feature>